<gene>
    <name evidence="3" type="ORF">DY251_16685</name>
</gene>
<keyword evidence="2" id="KW-0472">Membrane</keyword>
<protein>
    <recommendedName>
        <fullName evidence="5">DUF3618 domain-containing protein</fullName>
    </recommendedName>
</protein>
<comment type="caution">
    <text evidence="3">The sequence shown here is derived from an EMBL/GenBank/DDBJ whole genome shotgun (WGS) entry which is preliminary data.</text>
</comment>
<proteinExistence type="predicted"/>
<dbReference type="Proteomes" id="UP000262379">
    <property type="component" value="Unassembled WGS sequence"/>
</dbReference>
<dbReference type="AlphaFoldDB" id="A0A371X8X0"/>
<accession>A0A371X8X0</accession>
<feature type="coiled-coil region" evidence="1">
    <location>
        <begin position="16"/>
        <end position="43"/>
    </location>
</feature>
<keyword evidence="2" id="KW-0812">Transmembrane</keyword>
<keyword evidence="1" id="KW-0175">Coiled coil</keyword>
<evidence type="ECO:0000256" key="2">
    <source>
        <dbReference type="SAM" id="Phobius"/>
    </source>
</evidence>
<name>A0A371X8X0_9HYPH</name>
<keyword evidence="4" id="KW-1185">Reference proteome</keyword>
<evidence type="ECO:0000313" key="3">
    <source>
        <dbReference type="EMBL" id="RFC65678.1"/>
    </source>
</evidence>
<reference evidence="4" key="1">
    <citation type="submission" date="2018-08" db="EMBL/GenBank/DDBJ databases">
        <authorList>
            <person name="Im W.T."/>
        </authorList>
    </citation>
    <scope>NUCLEOTIDE SEQUENCE [LARGE SCALE GENOMIC DNA]</scope>
    <source>
        <strain evidence="4">LA-28</strain>
    </source>
</reference>
<keyword evidence="2" id="KW-1133">Transmembrane helix</keyword>
<evidence type="ECO:0000313" key="4">
    <source>
        <dbReference type="Proteomes" id="UP000262379"/>
    </source>
</evidence>
<dbReference type="EMBL" id="QURN01000014">
    <property type="protein sequence ID" value="RFC65678.1"/>
    <property type="molecule type" value="Genomic_DNA"/>
</dbReference>
<dbReference type="RefSeq" id="WP_116625050.1">
    <property type="nucleotide sequence ID" value="NZ_QURN01000014.1"/>
</dbReference>
<sequence length="83" mass="9370">MVDDNVGSEPERDIEMEELREELARLKEALSDRMQEARELVSERATLVRENPATFSAALVLGGVIGLMLGLAMSGDSRHKRWW</sequence>
<organism evidence="3 4">
    <name type="scientific">Mesorhizobium denitrificans</name>
    <dbReference type="NCBI Taxonomy" id="2294114"/>
    <lineage>
        <taxon>Bacteria</taxon>
        <taxon>Pseudomonadati</taxon>
        <taxon>Pseudomonadota</taxon>
        <taxon>Alphaproteobacteria</taxon>
        <taxon>Hyphomicrobiales</taxon>
        <taxon>Phyllobacteriaceae</taxon>
        <taxon>Mesorhizobium</taxon>
    </lineage>
</organism>
<evidence type="ECO:0000256" key="1">
    <source>
        <dbReference type="SAM" id="Coils"/>
    </source>
</evidence>
<evidence type="ECO:0008006" key="5">
    <source>
        <dbReference type="Google" id="ProtNLM"/>
    </source>
</evidence>
<feature type="transmembrane region" description="Helical" evidence="2">
    <location>
        <begin position="53"/>
        <end position="73"/>
    </location>
</feature>